<dbReference type="SMART" id="SM00387">
    <property type="entry name" value="HATPase_c"/>
    <property type="match status" value="1"/>
</dbReference>
<dbReference type="Gene3D" id="3.30.565.10">
    <property type="entry name" value="Histidine kinase-like ATPase, C-terminal domain"/>
    <property type="match status" value="1"/>
</dbReference>
<dbReference type="InterPro" id="IPR036097">
    <property type="entry name" value="HisK_dim/P_sf"/>
</dbReference>
<dbReference type="SMART" id="SM00448">
    <property type="entry name" value="REC"/>
    <property type="match status" value="1"/>
</dbReference>
<dbReference type="SUPFAM" id="SSF52172">
    <property type="entry name" value="CheY-like"/>
    <property type="match status" value="1"/>
</dbReference>
<feature type="domain" description="Response regulatory" evidence="8">
    <location>
        <begin position="765"/>
        <end position="879"/>
    </location>
</feature>
<proteinExistence type="predicted"/>
<feature type="transmembrane region" description="Helical" evidence="6">
    <location>
        <begin position="253"/>
        <end position="276"/>
    </location>
</feature>
<dbReference type="InterPro" id="IPR004358">
    <property type="entry name" value="Sig_transdc_His_kin-like_C"/>
</dbReference>
<organism evidence="9 10">
    <name type="scientific">Herminiimonas contaminans</name>
    <dbReference type="NCBI Taxonomy" id="1111140"/>
    <lineage>
        <taxon>Bacteria</taxon>
        <taxon>Pseudomonadati</taxon>
        <taxon>Pseudomonadota</taxon>
        <taxon>Betaproteobacteria</taxon>
        <taxon>Burkholderiales</taxon>
        <taxon>Oxalobacteraceae</taxon>
        <taxon>Herminiimonas</taxon>
    </lineage>
</organism>
<dbReference type="EC" id="2.7.13.3" evidence="2"/>
<dbReference type="InterPro" id="IPR003594">
    <property type="entry name" value="HATPase_dom"/>
</dbReference>
<accession>A0ABS0EWQ9</accession>
<evidence type="ECO:0000256" key="3">
    <source>
        <dbReference type="ARBA" id="ARBA00022553"/>
    </source>
</evidence>
<reference evidence="9 10" key="1">
    <citation type="submission" date="2020-11" db="EMBL/GenBank/DDBJ databases">
        <title>WGS of Herminiimonas contaminans strain Marseille-Q4544 isolated from planarians Schmidtea mediterranea.</title>
        <authorList>
            <person name="Kangale L."/>
        </authorList>
    </citation>
    <scope>NUCLEOTIDE SEQUENCE [LARGE SCALE GENOMIC DNA]</scope>
    <source>
        <strain evidence="9 10">Marseille-Q4544</strain>
    </source>
</reference>
<dbReference type="EMBL" id="JADOEL010000017">
    <property type="protein sequence ID" value="MBF8179276.1"/>
    <property type="molecule type" value="Genomic_DNA"/>
</dbReference>
<protein>
    <recommendedName>
        <fullName evidence="2">histidine kinase</fullName>
        <ecNumber evidence="2">2.7.13.3</ecNumber>
    </recommendedName>
</protein>
<evidence type="ECO:0000313" key="9">
    <source>
        <dbReference type="EMBL" id="MBF8179276.1"/>
    </source>
</evidence>
<dbReference type="InterPro" id="IPR036890">
    <property type="entry name" value="HATPase_C_sf"/>
</dbReference>
<evidence type="ECO:0000259" key="8">
    <source>
        <dbReference type="PROSITE" id="PS50110"/>
    </source>
</evidence>
<name>A0ABS0EWQ9_9BURK</name>
<evidence type="ECO:0000256" key="1">
    <source>
        <dbReference type="ARBA" id="ARBA00000085"/>
    </source>
</evidence>
<evidence type="ECO:0000256" key="5">
    <source>
        <dbReference type="PROSITE-ProRule" id="PRU00169"/>
    </source>
</evidence>
<feature type="domain" description="Histidine kinase" evidence="7">
    <location>
        <begin position="412"/>
        <end position="632"/>
    </location>
</feature>
<dbReference type="PRINTS" id="PR00344">
    <property type="entry name" value="BCTRLSENSOR"/>
</dbReference>
<dbReference type="Pfam" id="PF00512">
    <property type="entry name" value="HisKA"/>
    <property type="match status" value="1"/>
</dbReference>
<dbReference type="InterPro" id="IPR011006">
    <property type="entry name" value="CheY-like_superfamily"/>
</dbReference>
<dbReference type="Proteomes" id="UP000657372">
    <property type="component" value="Unassembled WGS sequence"/>
</dbReference>
<dbReference type="InterPro" id="IPR001789">
    <property type="entry name" value="Sig_transdc_resp-reg_receiver"/>
</dbReference>
<evidence type="ECO:0000259" key="7">
    <source>
        <dbReference type="PROSITE" id="PS50109"/>
    </source>
</evidence>
<evidence type="ECO:0000256" key="4">
    <source>
        <dbReference type="ARBA" id="ARBA00023012"/>
    </source>
</evidence>
<keyword evidence="6" id="KW-0472">Membrane</keyword>
<dbReference type="PROSITE" id="PS50110">
    <property type="entry name" value="RESPONSE_REGULATORY"/>
    <property type="match status" value="1"/>
</dbReference>
<dbReference type="CDD" id="cd00082">
    <property type="entry name" value="HisKA"/>
    <property type="match status" value="1"/>
</dbReference>
<dbReference type="InterPro" id="IPR005467">
    <property type="entry name" value="His_kinase_dom"/>
</dbReference>
<dbReference type="CDD" id="cd17546">
    <property type="entry name" value="REC_hyHK_CKI1_RcsC-like"/>
    <property type="match status" value="1"/>
</dbReference>
<keyword evidence="3 5" id="KW-0597">Phosphoprotein</keyword>
<comment type="caution">
    <text evidence="9">The sequence shown here is derived from an EMBL/GenBank/DDBJ whole genome shotgun (WGS) entry which is preliminary data.</text>
</comment>
<dbReference type="InterPro" id="IPR003661">
    <property type="entry name" value="HisK_dim/P_dom"/>
</dbReference>
<dbReference type="PROSITE" id="PS50109">
    <property type="entry name" value="HIS_KIN"/>
    <property type="match status" value="1"/>
</dbReference>
<dbReference type="SUPFAM" id="SSF47384">
    <property type="entry name" value="Homodimeric domain of signal transducing histidine kinase"/>
    <property type="match status" value="1"/>
</dbReference>
<comment type="catalytic activity">
    <reaction evidence="1">
        <text>ATP + protein L-histidine = ADP + protein N-phospho-L-histidine.</text>
        <dbReference type="EC" id="2.7.13.3"/>
    </reaction>
</comment>
<gene>
    <name evidence="9" type="ORF">IXC47_16460</name>
</gene>
<dbReference type="Pfam" id="PF02518">
    <property type="entry name" value="HATPase_c"/>
    <property type="match status" value="1"/>
</dbReference>
<dbReference type="PANTHER" id="PTHR45339">
    <property type="entry name" value="HYBRID SIGNAL TRANSDUCTION HISTIDINE KINASE J"/>
    <property type="match status" value="1"/>
</dbReference>
<evidence type="ECO:0000256" key="6">
    <source>
        <dbReference type="SAM" id="Phobius"/>
    </source>
</evidence>
<dbReference type="RefSeq" id="WP_195876367.1">
    <property type="nucleotide sequence ID" value="NZ_JADOEL010000017.1"/>
</dbReference>
<dbReference type="SMART" id="SM00388">
    <property type="entry name" value="HisKA"/>
    <property type="match status" value="1"/>
</dbReference>
<dbReference type="CDD" id="cd16922">
    <property type="entry name" value="HATPase_EvgS-ArcB-TorS-like"/>
    <property type="match status" value="1"/>
</dbReference>
<keyword evidence="6" id="KW-0812">Transmembrane</keyword>
<dbReference type="Gene3D" id="1.10.287.130">
    <property type="match status" value="1"/>
</dbReference>
<dbReference type="Gene3D" id="3.40.50.2300">
    <property type="match status" value="1"/>
</dbReference>
<evidence type="ECO:0000256" key="2">
    <source>
        <dbReference type="ARBA" id="ARBA00012438"/>
    </source>
</evidence>
<evidence type="ECO:0000313" key="10">
    <source>
        <dbReference type="Proteomes" id="UP000657372"/>
    </source>
</evidence>
<keyword evidence="6" id="KW-1133">Transmembrane helix</keyword>
<dbReference type="PANTHER" id="PTHR45339:SF1">
    <property type="entry name" value="HYBRID SIGNAL TRANSDUCTION HISTIDINE KINASE J"/>
    <property type="match status" value="1"/>
</dbReference>
<dbReference type="Pfam" id="PF00072">
    <property type="entry name" value="Response_reg"/>
    <property type="match status" value="1"/>
</dbReference>
<sequence>MNAAAYSAQIYFDQREELLRSLKNSAIRIPASSPSLHLYAEMKGDGVMAAPLPSGDPASSWALLLTKRDLHAISSAYTRLIHFLPRQGIKTTSIWPAESPDAIVNPQQAKLIEQELMKVELAADKSQVQKMVWLDVSGKMRDSLYIFSLLDPRQPAAGWLGLELHSIDSGIEFPSIHGSSYVLLDQNQDAVLQSVPQLEMPEQFRKSFQQDAFGLYGNNFWPDYMALNKRVGEAGWNLVYYIPIGHLLYDGRVAIQLALLLCALLIAAVFLGMRYIRDYLIVPATKQYDALLDMASFSQTMIETAPVALCVLRRENGSVALANELTRSWLDGEEDWQAKVLTNPYGDKDREMILRDGRDVYLTIAPTRYRGEEVLLCAFIDITAHKRIETSLLQAKISADEANTAKTIFLTTMSHELRTPLYGMLGALELFSMTTVTNQQRMYLNAMQQSSSILLNVVSDTLDISRIEAGQVKLEASSFSPVALVEEVVAVYAARAERKSLDIYSLPDPRIPDALIGDVIRVKQILNNLMTNAIKFTQTGRVVVRSELLATTDDMVTLAIRVEDTGRGIASEDLVHIFEPFYQVEQDALLKNGTGLGLSICWRFAQILGGTMDATSQPGVGSIFSLTLSLPINKSAVSQDVPVLDDVKLYVHSGFRDLSANICGWLAAWGGAAIRYDKALHQDDGKAILLDIASSRKQGGIAWSGPRIVAKLPGSSLDDDAKNKSQLVHIYSVRAIAKAIDRVQRLHDVIETTEVEPQAAPMELRILTVEDNPINRMILKEQLSHLGCEVEFAGNGREALDRADLMEFDIILTDVNMPVVDGYELTERLRKMEYRKPIFGITANAIPEDEQRCLAVGMNRVLTKPLSIAVLQAELQSIQG</sequence>
<dbReference type="SUPFAM" id="SSF55874">
    <property type="entry name" value="ATPase domain of HSP90 chaperone/DNA topoisomerase II/histidine kinase"/>
    <property type="match status" value="1"/>
</dbReference>
<keyword evidence="4" id="KW-0902">Two-component regulatory system</keyword>
<feature type="modified residue" description="4-aspartylphosphate" evidence="5">
    <location>
        <position position="814"/>
    </location>
</feature>
<keyword evidence="10" id="KW-1185">Reference proteome</keyword>